<feature type="domain" description="B box-type" evidence="6">
    <location>
        <begin position="144"/>
        <end position="195"/>
    </location>
</feature>
<keyword evidence="2 4" id="KW-0863">Zinc-finger</keyword>
<dbReference type="Proteomes" id="UP000005408">
    <property type="component" value="Unassembled WGS sequence"/>
</dbReference>
<dbReference type="Pfam" id="PF00643">
    <property type="entry name" value="zf-B_box"/>
    <property type="match status" value="1"/>
</dbReference>
<dbReference type="InterPro" id="IPR001841">
    <property type="entry name" value="Znf_RING"/>
</dbReference>
<dbReference type="Pfam" id="PF00097">
    <property type="entry name" value="zf-C3HC4"/>
    <property type="match status" value="1"/>
</dbReference>
<dbReference type="PROSITE" id="PS50119">
    <property type="entry name" value="ZF_BBOX"/>
    <property type="match status" value="2"/>
</dbReference>
<feature type="domain" description="RING-type" evidence="5">
    <location>
        <begin position="63"/>
        <end position="112"/>
    </location>
</feature>
<protein>
    <recommendedName>
        <fullName evidence="9">Tripartite motif-containing protein 45</fullName>
    </recommendedName>
</protein>
<dbReference type="Gene3D" id="3.30.40.10">
    <property type="entry name" value="Zinc/RING finger domain, C3HC4 (zinc finger)"/>
    <property type="match status" value="1"/>
</dbReference>
<evidence type="ECO:0008006" key="9">
    <source>
        <dbReference type="Google" id="ProtNLM"/>
    </source>
</evidence>
<dbReference type="SMART" id="SM00336">
    <property type="entry name" value="BBOX"/>
    <property type="match status" value="2"/>
</dbReference>
<sequence length="331" mass="38256">MYDLDSRYRRRQERERYHTTAIDISQINAAAMSASTTTASTTSTSGPGGNKLAQEINDEFLTCKICLEGYKSPKCLDCLHTFCEQCIDNHIMNECTYKKYSDYREFTCPLCRKRTQLPLGGVKKLPDNFLVSSLSELVQRQRPSKFPFCDICKLVNRKHREATSKCLDCNKLLCKQCVEMHKETKVTKNHSIFDVEIEKDIECKEHSEEVVRFYCEPCEACICVLCTFNEHKDHEITQFSEAVVKYKENISCLLDDCKEKISTYDTQLEALSKCETVIRTTEQKVRDTAIQFIADIRTKEKKLIDDLHEIYGSDVMDYVSKRNAPLCKNVL</sequence>
<dbReference type="GO" id="GO:0005654">
    <property type="term" value="C:nucleoplasm"/>
    <property type="evidence" value="ECO:0007669"/>
    <property type="project" value="TreeGrafter"/>
</dbReference>
<keyword evidence="8" id="KW-1185">Reference proteome</keyword>
<dbReference type="SMART" id="SM00184">
    <property type="entry name" value="RING"/>
    <property type="match status" value="1"/>
</dbReference>
<dbReference type="InterPro" id="IPR013083">
    <property type="entry name" value="Znf_RING/FYVE/PHD"/>
</dbReference>
<organism evidence="7 8">
    <name type="scientific">Magallana gigas</name>
    <name type="common">Pacific oyster</name>
    <name type="synonym">Crassostrea gigas</name>
    <dbReference type="NCBI Taxonomy" id="29159"/>
    <lineage>
        <taxon>Eukaryota</taxon>
        <taxon>Metazoa</taxon>
        <taxon>Spiralia</taxon>
        <taxon>Lophotrochozoa</taxon>
        <taxon>Mollusca</taxon>
        <taxon>Bivalvia</taxon>
        <taxon>Autobranchia</taxon>
        <taxon>Pteriomorphia</taxon>
        <taxon>Ostreida</taxon>
        <taxon>Ostreoidea</taxon>
        <taxon>Ostreidae</taxon>
        <taxon>Magallana</taxon>
    </lineage>
</organism>
<dbReference type="PANTHER" id="PTHR25462:SF305">
    <property type="entry name" value="RING-TYPE DOMAIN-CONTAINING PROTEIN"/>
    <property type="match status" value="1"/>
</dbReference>
<evidence type="ECO:0000256" key="1">
    <source>
        <dbReference type="ARBA" id="ARBA00022723"/>
    </source>
</evidence>
<dbReference type="SUPFAM" id="SSF57850">
    <property type="entry name" value="RING/U-box"/>
    <property type="match status" value="1"/>
</dbReference>
<dbReference type="PROSITE" id="PS00518">
    <property type="entry name" value="ZF_RING_1"/>
    <property type="match status" value="1"/>
</dbReference>
<dbReference type="InterPro" id="IPR047153">
    <property type="entry name" value="TRIM45/56/19-like"/>
</dbReference>
<evidence type="ECO:0000259" key="6">
    <source>
        <dbReference type="PROSITE" id="PS50119"/>
    </source>
</evidence>
<dbReference type="InterPro" id="IPR000315">
    <property type="entry name" value="Znf_B-box"/>
</dbReference>
<dbReference type="EnsemblMetazoa" id="G22126.22">
    <property type="protein sequence ID" value="G22126.22:cds"/>
    <property type="gene ID" value="G22126"/>
</dbReference>
<keyword evidence="1" id="KW-0479">Metal-binding</keyword>
<dbReference type="Gene3D" id="4.10.830.40">
    <property type="match status" value="1"/>
</dbReference>
<dbReference type="GO" id="GO:0008270">
    <property type="term" value="F:zinc ion binding"/>
    <property type="evidence" value="ECO:0007669"/>
    <property type="project" value="UniProtKB-KW"/>
</dbReference>
<evidence type="ECO:0000256" key="3">
    <source>
        <dbReference type="ARBA" id="ARBA00022833"/>
    </source>
</evidence>
<proteinExistence type="predicted"/>
<dbReference type="AlphaFoldDB" id="A0A8W8K2B6"/>
<evidence type="ECO:0000313" key="8">
    <source>
        <dbReference type="Proteomes" id="UP000005408"/>
    </source>
</evidence>
<evidence type="ECO:0000259" key="5">
    <source>
        <dbReference type="PROSITE" id="PS50089"/>
    </source>
</evidence>
<dbReference type="InterPro" id="IPR017907">
    <property type="entry name" value="Znf_RING_CS"/>
</dbReference>
<feature type="domain" description="B box-type" evidence="6">
    <location>
        <begin position="198"/>
        <end position="239"/>
    </location>
</feature>
<evidence type="ECO:0000256" key="2">
    <source>
        <dbReference type="ARBA" id="ARBA00022771"/>
    </source>
</evidence>
<reference evidence="7" key="1">
    <citation type="submission" date="2022-08" db="UniProtKB">
        <authorList>
            <consortium name="EnsemblMetazoa"/>
        </authorList>
    </citation>
    <scope>IDENTIFICATION</scope>
    <source>
        <strain evidence="7">05x7-T-G4-1.051#20</strain>
    </source>
</reference>
<keyword evidence="3" id="KW-0862">Zinc</keyword>
<dbReference type="PROSITE" id="PS50089">
    <property type="entry name" value="ZF_RING_2"/>
    <property type="match status" value="1"/>
</dbReference>
<dbReference type="PANTHER" id="PTHR25462">
    <property type="entry name" value="BONUS, ISOFORM C-RELATED"/>
    <property type="match status" value="1"/>
</dbReference>
<dbReference type="Gene3D" id="3.30.160.60">
    <property type="entry name" value="Classic Zinc Finger"/>
    <property type="match status" value="1"/>
</dbReference>
<dbReference type="InterPro" id="IPR018957">
    <property type="entry name" value="Znf_C3HC4_RING-type"/>
</dbReference>
<dbReference type="Pfam" id="PF22586">
    <property type="entry name" value="ANCHR-like_BBOX"/>
    <property type="match status" value="1"/>
</dbReference>
<dbReference type="GO" id="GO:0061630">
    <property type="term" value="F:ubiquitin protein ligase activity"/>
    <property type="evidence" value="ECO:0007669"/>
    <property type="project" value="TreeGrafter"/>
</dbReference>
<evidence type="ECO:0000313" key="7">
    <source>
        <dbReference type="EnsemblMetazoa" id="G22126.22:cds"/>
    </source>
</evidence>
<dbReference type="SUPFAM" id="SSF57845">
    <property type="entry name" value="B-box zinc-binding domain"/>
    <property type="match status" value="1"/>
</dbReference>
<accession>A0A8W8K2B6</accession>
<name>A0A8W8K2B6_MAGGI</name>
<evidence type="ECO:0000256" key="4">
    <source>
        <dbReference type="PROSITE-ProRule" id="PRU00024"/>
    </source>
</evidence>